<comment type="subcellular location">
    <subcellularLocation>
        <location evidence="1">Endoplasmic reticulum membrane</location>
        <topology evidence="1">Single-pass type I membrane protein</topology>
    </subcellularLocation>
</comment>
<evidence type="ECO:0000256" key="10">
    <source>
        <dbReference type="SAM" id="MobiDB-lite"/>
    </source>
</evidence>
<feature type="compositionally biased region" description="Basic and acidic residues" evidence="10">
    <location>
        <begin position="263"/>
        <end position="277"/>
    </location>
</feature>
<dbReference type="InterPro" id="IPR018124">
    <property type="entry name" value="Calret/calnex_CS"/>
</dbReference>
<accession>A0AAV5QGM9</accession>
<comment type="similarity">
    <text evidence="2 9">Belongs to the calreticulin family.</text>
</comment>
<keyword evidence="12" id="KW-1185">Reference proteome</keyword>
<keyword evidence="8" id="KW-1015">Disulfide bond</keyword>
<feature type="transmembrane region" description="Helical" evidence="9">
    <location>
        <begin position="486"/>
        <end position="509"/>
    </location>
</feature>
<evidence type="ECO:0000256" key="5">
    <source>
        <dbReference type="ARBA" id="ARBA00022989"/>
    </source>
</evidence>
<dbReference type="Proteomes" id="UP001360560">
    <property type="component" value="Unassembled WGS sequence"/>
</dbReference>
<keyword evidence="6 9" id="KW-0472">Membrane</keyword>
<dbReference type="PANTHER" id="PTHR11073:SF1">
    <property type="entry name" value="CALNEXIN 14D-RELATED"/>
    <property type="match status" value="1"/>
</dbReference>
<evidence type="ECO:0000313" key="12">
    <source>
        <dbReference type="Proteomes" id="UP001360560"/>
    </source>
</evidence>
<dbReference type="RefSeq" id="XP_064850752.1">
    <property type="nucleotide sequence ID" value="XM_064994680.1"/>
</dbReference>
<dbReference type="InterPro" id="IPR013320">
    <property type="entry name" value="ConA-like_dom_sf"/>
</dbReference>
<dbReference type="GO" id="GO:0036503">
    <property type="term" value="P:ERAD pathway"/>
    <property type="evidence" value="ECO:0007669"/>
    <property type="project" value="TreeGrafter"/>
</dbReference>
<feature type="compositionally biased region" description="Basic and acidic residues" evidence="10">
    <location>
        <begin position="519"/>
        <end position="535"/>
    </location>
</feature>
<dbReference type="Pfam" id="PF00262">
    <property type="entry name" value="Calreticulin"/>
    <property type="match status" value="1"/>
</dbReference>
<dbReference type="GO" id="GO:0005789">
    <property type="term" value="C:endoplasmic reticulum membrane"/>
    <property type="evidence" value="ECO:0007669"/>
    <property type="project" value="UniProtKB-SubCell"/>
</dbReference>
<feature type="disulfide bond" evidence="8">
    <location>
        <begin position="118"/>
        <end position="151"/>
    </location>
</feature>
<dbReference type="GO" id="GO:0006457">
    <property type="term" value="P:protein folding"/>
    <property type="evidence" value="ECO:0007669"/>
    <property type="project" value="InterPro"/>
</dbReference>
<dbReference type="GO" id="GO:0051082">
    <property type="term" value="F:unfolded protein binding"/>
    <property type="evidence" value="ECO:0007669"/>
    <property type="project" value="InterPro"/>
</dbReference>
<dbReference type="PROSITE" id="PS00804">
    <property type="entry name" value="CALRETICULIN_2"/>
    <property type="match status" value="1"/>
</dbReference>
<dbReference type="PROSITE" id="PS00803">
    <property type="entry name" value="CALRETICULIN_1"/>
    <property type="match status" value="1"/>
</dbReference>
<dbReference type="FunFam" id="2.10.250.10:FF:000001">
    <property type="entry name" value="Calnexin homolog"/>
    <property type="match status" value="1"/>
</dbReference>
<comment type="caution">
    <text evidence="11">The sequence shown here is derived from an EMBL/GenBank/DDBJ whole genome shotgun (WGS) entry which is preliminary data.</text>
</comment>
<dbReference type="AlphaFoldDB" id="A0AAV5QGM9"/>
<feature type="compositionally biased region" description="Acidic residues" evidence="10">
    <location>
        <begin position="246"/>
        <end position="262"/>
    </location>
</feature>
<evidence type="ECO:0000256" key="4">
    <source>
        <dbReference type="ARBA" id="ARBA00022824"/>
    </source>
</evidence>
<dbReference type="PROSITE" id="PS00805">
    <property type="entry name" value="CALRETICULIN_REPEAT"/>
    <property type="match status" value="1"/>
</dbReference>
<keyword evidence="9" id="KW-0732">Signal</keyword>
<evidence type="ECO:0000256" key="1">
    <source>
        <dbReference type="ARBA" id="ARBA00004115"/>
    </source>
</evidence>
<dbReference type="InterPro" id="IPR001580">
    <property type="entry name" value="Calret/calnex"/>
</dbReference>
<evidence type="ECO:0000256" key="8">
    <source>
        <dbReference type="PIRSR" id="PIRSR601580-3"/>
    </source>
</evidence>
<evidence type="ECO:0000256" key="7">
    <source>
        <dbReference type="ARBA" id="ARBA00023186"/>
    </source>
</evidence>
<protein>
    <submittedName>
        <fullName evidence="11">Calnexin</fullName>
    </submittedName>
</protein>
<name>A0AAV5QGM9_9ASCO</name>
<dbReference type="InterPro" id="IPR009033">
    <property type="entry name" value="Calreticulin/calnexin_P_dom_sf"/>
</dbReference>
<evidence type="ECO:0000313" key="11">
    <source>
        <dbReference type="EMBL" id="GMM33752.1"/>
    </source>
</evidence>
<feature type="region of interest" description="Disordered" evidence="10">
    <location>
        <begin position="246"/>
        <end position="302"/>
    </location>
</feature>
<dbReference type="GeneID" id="90071731"/>
<keyword evidence="4 9" id="KW-0256">Endoplasmic reticulum</keyword>
<feature type="signal peptide" evidence="9">
    <location>
        <begin position="1"/>
        <end position="16"/>
    </location>
</feature>
<dbReference type="PANTHER" id="PTHR11073">
    <property type="entry name" value="CALRETICULIN AND CALNEXIN"/>
    <property type="match status" value="1"/>
</dbReference>
<dbReference type="GO" id="GO:0005509">
    <property type="term" value="F:calcium ion binding"/>
    <property type="evidence" value="ECO:0007669"/>
    <property type="project" value="InterPro"/>
</dbReference>
<feature type="chain" id="PRO_5043110110" evidence="9">
    <location>
        <begin position="17"/>
        <end position="563"/>
    </location>
</feature>
<keyword evidence="7 9" id="KW-0143">Chaperone</keyword>
<reference evidence="11 12" key="1">
    <citation type="journal article" date="2023" name="Elife">
        <title>Identification of key yeast species and microbe-microbe interactions impacting larval growth of Drosophila in the wild.</title>
        <authorList>
            <person name="Mure A."/>
            <person name="Sugiura Y."/>
            <person name="Maeda R."/>
            <person name="Honda K."/>
            <person name="Sakurai N."/>
            <person name="Takahashi Y."/>
            <person name="Watada M."/>
            <person name="Katoh T."/>
            <person name="Gotoh A."/>
            <person name="Gotoh Y."/>
            <person name="Taniguchi I."/>
            <person name="Nakamura K."/>
            <person name="Hayashi T."/>
            <person name="Katayama T."/>
            <person name="Uemura T."/>
            <person name="Hattori Y."/>
        </authorList>
    </citation>
    <scope>NUCLEOTIDE SEQUENCE [LARGE SCALE GENOMIC DNA]</scope>
    <source>
        <strain evidence="11 12">SC-9</strain>
    </source>
</reference>
<feature type="compositionally biased region" description="Acidic residues" evidence="10">
    <location>
        <begin position="278"/>
        <end position="302"/>
    </location>
</feature>
<sequence>MKFSTLPIAVLAAVAAADSFAPWETKLAHDDAILEQFDDSWDSRWKVSHAKRDGEFSYVGRWAVEEPNDVAIPGDKGLVAKSPASHHAISYIFNKPYDNTDKDLILQYEAKFQQDLNCGGAYIKLLSADGNLDEEFSNETPYQIMFGPDKCGSTNKVHFIIRRKNPHTGEYEEKHLRTSPMAKMTRLSSLYTLIIKQNNDFEIRINGEVAKAGNLLDGALFTPAFNPAKEIDDPNDVKPETWVDDIEIPDPEESDKPEDWDENAPRRIPDPEAVKPEDWDEDTPEYIPDPEAEKPEDWDDEEDGEWIAAEIPNPECEEHGCGKWEAPIIENPNYKGKWIQPMIPNPDYKGPWAPRKIENPDYYEDTEAHNLEPIGGLGFELWTMDKNLLFDNIYLGHSVSEAELIGNKTFAEKLQIEKLHQEESVQVDEAPNVSDEAEEATIIDQLSLIYQIAFESGKSFLKDANDYMVDLVEDPVYVLTERRNEALIYGGVFGFTFSVFFGTLAILLLKLTSEIDDSVDAKSNKEVETEKKDEKEDKEDIEEEKEAKTSSSEQSETKAEKRR</sequence>
<dbReference type="EMBL" id="BTFZ01000002">
    <property type="protein sequence ID" value="GMM33752.1"/>
    <property type="molecule type" value="Genomic_DNA"/>
</dbReference>
<organism evidence="11 12">
    <name type="scientific">Saccharomycopsis crataegensis</name>
    <dbReference type="NCBI Taxonomy" id="43959"/>
    <lineage>
        <taxon>Eukaryota</taxon>
        <taxon>Fungi</taxon>
        <taxon>Dikarya</taxon>
        <taxon>Ascomycota</taxon>
        <taxon>Saccharomycotina</taxon>
        <taxon>Saccharomycetes</taxon>
        <taxon>Saccharomycopsidaceae</taxon>
        <taxon>Saccharomycopsis</taxon>
    </lineage>
</organism>
<dbReference type="SUPFAM" id="SSF63887">
    <property type="entry name" value="P-domain of calnexin/calreticulin"/>
    <property type="match status" value="1"/>
</dbReference>
<evidence type="ECO:0000256" key="3">
    <source>
        <dbReference type="ARBA" id="ARBA00022692"/>
    </source>
</evidence>
<keyword evidence="5 9" id="KW-1133">Transmembrane helix</keyword>
<dbReference type="SUPFAM" id="SSF49899">
    <property type="entry name" value="Concanavalin A-like lectins/glucanases"/>
    <property type="match status" value="1"/>
</dbReference>
<gene>
    <name evidence="11" type="ORF">DASC09_010770</name>
</gene>
<dbReference type="PRINTS" id="PR00626">
    <property type="entry name" value="CALRETICULIN"/>
</dbReference>
<proteinExistence type="inferred from homology"/>
<evidence type="ECO:0000256" key="9">
    <source>
        <dbReference type="RuleBase" id="RU362126"/>
    </source>
</evidence>
<dbReference type="Gene3D" id="2.10.250.10">
    <property type="entry name" value="Calreticulin/calnexin, P domain"/>
    <property type="match status" value="1"/>
</dbReference>
<dbReference type="Gene3D" id="2.60.120.200">
    <property type="match status" value="1"/>
</dbReference>
<feature type="region of interest" description="Disordered" evidence="10">
    <location>
        <begin position="518"/>
        <end position="563"/>
    </location>
</feature>
<evidence type="ECO:0000256" key="2">
    <source>
        <dbReference type="ARBA" id="ARBA00010983"/>
    </source>
</evidence>
<evidence type="ECO:0000256" key="6">
    <source>
        <dbReference type="ARBA" id="ARBA00023136"/>
    </source>
</evidence>
<keyword evidence="3 9" id="KW-0812">Transmembrane</keyword>
<dbReference type="FunFam" id="2.60.120.200:FF:000011">
    <property type="entry name" value="Probable calnexin"/>
    <property type="match status" value="1"/>
</dbReference>